<dbReference type="InterPro" id="IPR029058">
    <property type="entry name" value="AB_hydrolase_fold"/>
</dbReference>
<gene>
    <name evidence="5" type="ORF">M3P21_11170</name>
</gene>
<keyword evidence="6" id="KW-1185">Reference proteome</keyword>
<evidence type="ECO:0000256" key="2">
    <source>
        <dbReference type="ARBA" id="ARBA00022801"/>
    </source>
</evidence>
<evidence type="ECO:0000256" key="1">
    <source>
        <dbReference type="ARBA" id="ARBA00022729"/>
    </source>
</evidence>
<dbReference type="InterPro" id="IPR050955">
    <property type="entry name" value="Plant_Biomass_Hydrol_Est"/>
</dbReference>
<keyword evidence="1 3" id="KW-0732">Signal</keyword>
<dbReference type="PANTHER" id="PTHR43037">
    <property type="entry name" value="UNNAMED PRODUCT-RELATED"/>
    <property type="match status" value="1"/>
</dbReference>
<evidence type="ECO:0000313" key="6">
    <source>
        <dbReference type="Proteomes" id="UP001203880"/>
    </source>
</evidence>
<comment type="caution">
    <text evidence="5">The sequence shown here is derived from an EMBL/GenBank/DDBJ whole genome shotgun (WGS) entry which is preliminary data.</text>
</comment>
<protein>
    <submittedName>
        <fullName evidence="5">Polyhydroxybutyrate depolymerase</fullName>
    </submittedName>
</protein>
<keyword evidence="2" id="KW-0378">Hydrolase</keyword>
<evidence type="ECO:0000256" key="3">
    <source>
        <dbReference type="SAM" id="SignalP"/>
    </source>
</evidence>
<dbReference type="Proteomes" id="UP001203880">
    <property type="component" value="Unassembled WGS sequence"/>
</dbReference>
<name>A0ABT0Q2P0_9RHOB</name>
<evidence type="ECO:0000313" key="5">
    <source>
        <dbReference type="EMBL" id="MCL6284090.1"/>
    </source>
</evidence>
<dbReference type="InterPro" id="IPR003140">
    <property type="entry name" value="PLipase/COase/thioEstase"/>
</dbReference>
<evidence type="ECO:0000259" key="4">
    <source>
        <dbReference type="Pfam" id="PF02230"/>
    </source>
</evidence>
<dbReference type="PANTHER" id="PTHR43037:SF5">
    <property type="entry name" value="FERULOYL ESTERASE"/>
    <property type="match status" value="1"/>
</dbReference>
<proteinExistence type="predicted"/>
<dbReference type="SUPFAM" id="SSF53474">
    <property type="entry name" value="alpha/beta-Hydrolases"/>
    <property type="match status" value="1"/>
</dbReference>
<organism evidence="5 6">
    <name type="scientific">Ruegeria spongiae</name>
    <dbReference type="NCBI Taxonomy" id="2942209"/>
    <lineage>
        <taxon>Bacteria</taxon>
        <taxon>Pseudomonadati</taxon>
        <taxon>Pseudomonadota</taxon>
        <taxon>Alphaproteobacteria</taxon>
        <taxon>Rhodobacterales</taxon>
        <taxon>Roseobacteraceae</taxon>
        <taxon>Ruegeria</taxon>
    </lineage>
</organism>
<dbReference type="EMBL" id="JAMFMB010000012">
    <property type="protein sequence ID" value="MCL6284090.1"/>
    <property type="molecule type" value="Genomic_DNA"/>
</dbReference>
<dbReference type="Gene3D" id="3.40.50.1820">
    <property type="entry name" value="alpha/beta hydrolase"/>
    <property type="match status" value="1"/>
</dbReference>
<sequence>MIRSLCLALTLAFVSQGAQAGCAELEAACEIDTGLYHIELPDRSEQGMPAVIFLHGYGGSGQGVLKMRGMVEGFKARGYAVIAPTGEPRGEDGPLSWVFYPGWEGRDESAFLDAVRADAADRFGVDAERMILAGFSGGAFMVSYLACATPDAFAAYAPVSGGFWRPHPESCAGPVRLFQTHGWTDPVVPLEGRQLGGGRFIQGDIFTGLEIWRAANECADNKPDGFSQTGQFMRRKWTRCADGSALEFALFPGGHQVPQGWADMVVDWAEGLPGS</sequence>
<feature type="signal peptide" evidence="3">
    <location>
        <begin position="1"/>
        <end position="20"/>
    </location>
</feature>
<feature type="domain" description="Phospholipase/carboxylesterase/thioesterase" evidence="4">
    <location>
        <begin position="124"/>
        <end position="192"/>
    </location>
</feature>
<dbReference type="RefSeq" id="WP_249710055.1">
    <property type="nucleotide sequence ID" value="NZ_JAMFMB010000012.1"/>
</dbReference>
<reference evidence="5" key="1">
    <citation type="submission" date="2022-05" db="EMBL/GenBank/DDBJ databases">
        <authorList>
            <person name="Park J.-S."/>
        </authorList>
    </citation>
    <scope>NUCLEOTIDE SEQUENCE</scope>
    <source>
        <strain evidence="5">2012CJ41-6</strain>
    </source>
</reference>
<accession>A0ABT0Q2P0</accession>
<feature type="chain" id="PRO_5047450291" evidence="3">
    <location>
        <begin position="21"/>
        <end position="275"/>
    </location>
</feature>
<dbReference type="Pfam" id="PF02230">
    <property type="entry name" value="Abhydrolase_2"/>
    <property type="match status" value="1"/>
</dbReference>